<dbReference type="InterPro" id="IPR029069">
    <property type="entry name" value="HotDog_dom_sf"/>
</dbReference>
<dbReference type="Pfam" id="PF13622">
    <property type="entry name" value="4HBT_3"/>
    <property type="match status" value="1"/>
</dbReference>
<protein>
    <recommendedName>
        <fullName evidence="1">Acyl-CoA thioesterase-like N-terminal HotDog domain-containing protein</fullName>
    </recommendedName>
</protein>
<feature type="domain" description="Acyl-CoA thioesterase-like N-terminal HotDog" evidence="1">
    <location>
        <begin position="57"/>
        <end position="143"/>
    </location>
</feature>
<reference evidence="2" key="1">
    <citation type="submission" date="2018-06" db="EMBL/GenBank/DDBJ databases">
        <authorList>
            <person name="Zhirakovskaya E."/>
        </authorList>
    </citation>
    <scope>NUCLEOTIDE SEQUENCE</scope>
</reference>
<evidence type="ECO:0000313" key="2">
    <source>
        <dbReference type="EMBL" id="VAX07088.1"/>
    </source>
</evidence>
<sequence>MIQDFLTKLKNRQEFDQSLDISPYAKMMGFRLMREGGELTTVMKFNADLVGSPFPPALHGGTIASLLEMAALMQLIWTIDMTDNSQPFPKTIDVTIDYLRSGKPVDTYARAKVFRRGRRFATLHSEAWQIDQKKPIAAAMLHFQMID</sequence>
<organism evidence="2">
    <name type="scientific">hydrothermal vent metagenome</name>
    <dbReference type="NCBI Taxonomy" id="652676"/>
    <lineage>
        <taxon>unclassified sequences</taxon>
        <taxon>metagenomes</taxon>
        <taxon>ecological metagenomes</taxon>
    </lineage>
</organism>
<name>A0A3B1B6R4_9ZZZZ</name>
<dbReference type="EMBL" id="UOFW01000193">
    <property type="protein sequence ID" value="VAX07088.1"/>
    <property type="molecule type" value="Genomic_DNA"/>
</dbReference>
<dbReference type="AlphaFoldDB" id="A0A3B1B6R4"/>
<proteinExistence type="predicted"/>
<evidence type="ECO:0000259" key="1">
    <source>
        <dbReference type="Pfam" id="PF13622"/>
    </source>
</evidence>
<accession>A0A3B1B6R4</accession>
<dbReference type="CDD" id="cd03443">
    <property type="entry name" value="PaaI_thioesterase"/>
    <property type="match status" value="1"/>
</dbReference>
<dbReference type="InterPro" id="IPR049449">
    <property type="entry name" value="TesB_ACOT8-like_N"/>
</dbReference>
<gene>
    <name evidence="2" type="ORF">MNBD_ALPHA03-1791</name>
</gene>
<dbReference type="SUPFAM" id="SSF54637">
    <property type="entry name" value="Thioesterase/thiol ester dehydrase-isomerase"/>
    <property type="match status" value="1"/>
</dbReference>
<dbReference type="Gene3D" id="3.10.129.10">
    <property type="entry name" value="Hotdog Thioesterase"/>
    <property type="match status" value="1"/>
</dbReference>